<evidence type="ECO:0000256" key="8">
    <source>
        <dbReference type="ARBA" id="ARBA00022645"/>
    </source>
</evidence>
<dbReference type="Gene3D" id="3.40.710.10">
    <property type="entry name" value="DD-peptidase/beta-lactamase superfamily"/>
    <property type="match status" value="1"/>
</dbReference>
<evidence type="ECO:0000259" key="26">
    <source>
        <dbReference type="Pfam" id="PF00912"/>
    </source>
</evidence>
<dbReference type="GO" id="GO:0008955">
    <property type="term" value="F:peptidoglycan glycosyltransferase activity"/>
    <property type="evidence" value="ECO:0007669"/>
    <property type="project" value="UniProtKB-UniRule"/>
</dbReference>
<evidence type="ECO:0000256" key="24">
    <source>
        <dbReference type="PIRSR" id="PIRSR002799-1"/>
    </source>
</evidence>
<comment type="catalytic activity">
    <reaction evidence="21">
        <text>[GlcNAc-(1-&gt;4)-Mur2Ac(oyl-L-Ala-gamma-D-Glu-L-Lys-D-Ala-D-Ala)](n)-di-trans,octa-cis-undecaprenyl diphosphate + beta-D-GlcNAc-(1-&gt;4)-Mur2Ac(oyl-L-Ala-gamma-D-Glu-L-Lys-D-Ala-D-Ala)-di-trans,octa-cis-undecaprenyl diphosphate = [GlcNAc-(1-&gt;4)-Mur2Ac(oyl-L-Ala-gamma-D-Glu-L-Lys-D-Ala-D-Ala)](n+1)-di-trans,octa-cis-undecaprenyl diphosphate + di-trans,octa-cis-undecaprenyl diphosphate + H(+)</text>
        <dbReference type="Rhea" id="RHEA:23708"/>
        <dbReference type="Rhea" id="RHEA-COMP:9602"/>
        <dbReference type="Rhea" id="RHEA-COMP:9603"/>
        <dbReference type="ChEBI" id="CHEBI:15378"/>
        <dbReference type="ChEBI" id="CHEBI:58405"/>
        <dbReference type="ChEBI" id="CHEBI:60033"/>
        <dbReference type="ChEBI" id="CHEBI:78435"/>
        <dbReference type="EC" id="2.4.99.28"/>
    </reaction>
</comment>
<evidence type="ECO:0000256" key="15">
    <source>
        <dbReference type="ARBA" id="ARBA00023136"/>
    </source>
</evidence>
<dbReference type="PIRSF" id="PIRSF002799">
    <property type="entry name" value="PBP_1b"/>
    <property type="match status" value="1"/>
</dbReference>
<dbReference type="InterPro" id="IPR023346">
    <property type="entry name" value="Lysozyme-like_dom_sf"/>
</dbReference>
<keyword evidence="29" id="KW-1185">Reference proteome</keyword>
<dbReference type="OrthoDB" id="9766909at2"/>
<evidence type="ECO:0000256" key="4">
    <source>
        <dbReference type="ARBA" id="ARBA00007090"/>
    </source>
</evidence>
<evidence type="ECO:0000256" key="22">
    <source>
        <dbReference type="NCBIfam" id="TIGR02071"/>
    </source>
</evidence>
<evidence type="ECO:0000256" key="7">
    <source>
        <dbReference type="ARBA" id="ARBA00022475"/>
    </source>
</evidence>
<evidence type="ECO:0000256" key="13">
    <source>
        <dbReference type="ARBA" id="ARBA00022960"/>
    </source>
</evidence>
<dbReference type="GO" id="GO:0071555">
    <property type="term" value="P:cell wall organization"/>
    <property type="evidence" value="ECO:0007669"/>
    <property type="project" value="UniProtKB-UniRule"/>
</dbReference>
<dbReference type="Pfam" id="PF00912">
    <property type="entry name" value="Transgly"/>
    <property type="match status" value="1"/>
</dbReference>
<evidence type="ECO:0000313" key="29">
    <source>
        <dbReference type="Proteomes" id="UP000004931"/>
    </source>
</evidence>
<dbReference type="GO" id="GO:0046677">
    <property type="term" value="P:response to antibiotic"/>
    <property type="evidence" value="ECO:0007669"/>
    <property type="project" value="UniProtKB-UniRule"/>
</dbReference>
<evidence type="ECO:0000256" key="14">
    <source>
        <dbReference type="ARBA" id="ARBA00022984"/>
    </source>
</evidence>
<keyword evidence="11 23" id="KW-0808">Transferase</keyword>
<evidence type="ECO:0000256" key="23">
    <source>
        <dbReference type="PIRNR" id="PIRNR002799"/>
    </source>
</evidence>
<dbReference type="InterPro" id="IPR036950">
    <property type="entry name" value="PBP_transglycosylase"/>
</dbReference>
<gene>
    <name evidence="28" type="ORF">GP2143_12351</name>
</gene>
<dbReference type="Proteomes" id="UP000004931">
    <property type="component" value="Unassembled WGS sequence"/>
</dbReference>
<dbReference type="AlphaFoldDB" id="A0YHU8"/>
<dbReference type="Gene3D" id="1.10.3810.10">
    <property type="entry name" value="Biosynthetic peptidoglycan transglycosylase-like"/>
    <property type="match status" value="1"/>
</dbReference>
<comment type="function">
    <text evidence="1 23">Cell wall formation. Synthesis of cross-linked peptidoglycan from the lipid intermediates. The enzyme has a penicillin-insensitive transglycosylase N-terminal domain (formation of linear glycan strands) and a penicillin-sensitive transpeptidase C-terminal domain (cross-linking of the peptide subunits).</text>
</comment>
<keyword evidence="7" id="KW-1003">Cell membrane</keyword>
<evidence type="ECO:0000256" key="19">
    <source>
        <dbReference type="ARBA" id="ARBA00032454"/>
    </source>
</evidence>
<accession>A0YHU8</accession>
<evidence type="ECO:0000256" key="9">
    <source>
        <dbReference type="ARBA" id="ARBA00022670"/>
    </source>
</evidence>
<dbReference type="GO" id="GO:0008658">
    <property type="term" value="F:penicillin binding"/>
    <property type="evidence" value="ECO:0007669"/>
    <property type="project" value="UniProtKB-UniRule"/>
</dbReference>
<dbReference type="GO" id="GO:0005886">
    <property type="term" value="C:plasma membrane"/>
    <property type="evidence" value="ECO:0007669"/>
    <property type="project" value="UniProtKB-SubCell"/>
</dbReference>
<keyword evidence="10 23" id="KW-0328">Glycosyltransferase</keyword>
<evidence type="ECO:0000313" key="28">
    <source>
        <dbReference type="EMBL" id="EAW29592.1"/>
    </source>
</evidence>
<dbReference type="Pfam" id="PF14814">
    <property type="entry name" value="UB2H"/>
    <property type="match status" value="1"/>
</dbReference>
<dbReference type="UniPathway" id="UPA00219"/>
<keyword evidence="15" id="KW-0472">Membrane</keyword>
<dbReference type="InterPro" id="IPR028166">
    <property type="entry name" value="UB2H"/>
</dbReference>
<evidence type="ECO:0000259" key="25">
    <source>
        <dbReference type="Pfam" id="PF00905"/>
    </source>
</evidence>
<dbReference type="Gene3D" id="3.30.2060.10">
    <property type="entry name" value="Penicillin-binding protein 1b domain"/>
    <property type="match status" value="1"/>
</dbReference>
<comment type="similarity">
    <text evidence="5 23">In the N-terminal section; belongs to the glycosyltransferase 51 family.</text>
</comment>
<dbReference type="SUPFAM" id="SSF56601">
    <property type="entry name" value="beta-lactamase/transpeptidase-like"/>
    <property type="match status" value="1"/>
</dbReference>
<dbReference type="GO" id="GO:0009274">
    <property type="term" value="C:peptidoglycan-based cell wall"/>
    <property type="evidence" value="ECO:0007669"/>
    <property type="project" value="UniProtKB-UniRule"/>
</dbReference>
<dbReference type="Pfam" id="PF00905">
    <property type="entry name" value="Transpeptidase"/>
    <property type="match status" value="1"/>
</dbReference>
<evidence type="ECO:0000256" key="20">
    <source>
        <dbReference type="ARBA" id="ARBA00034000"/>
    </source>
</evidence>
<dbReference type="InterPro" id="IPR050396">
    <property type="entry name" value="Glycosyltr_51/Transpeptidase"/>
</dbReference>
<comment type="subcellular location">
    <subcellularLocation>
        <location evidence="2">Cell membrane</location>
    </subcellularLocation>
</comment>
<feature type="domain" description="Bifunctional transglycosylase second" evidence="27">
    <location>
        <begin position="42"/>
        <end position="113"/>
    </location>
</feature>
<keyword evidence="9" id="KW-0645">Protease</keyword>
<comment type="pathway">
    <text evidence="3 23">Cell wall biogenesis; peptidoglycan biosynthesis.</text>
</comment>
<dbReference type="STRING" id="247633.GP2143_12351"/>
<feature type="domain" description="Penicillin-binding protein transpeptidase" evidence="25">
    <location>
        <begin position="395"/>
        <end position="635"/>
    </location>
</feature>
<dbReference type="PANTHER" id="PTHR32282:SF11">
    <property type="entry name" value="PENICILLIN-BINDING PROTEIN 1B"/>
    <property type="match status" value="1"/>
</dbReference>
<evidence type="ECO:0000256" key="2">
    <source>
        <dbReference type="ARBA" id="ARBA00004236"/>
    </source>
</evidence>
<comment type="similarity">
    <text evidence="4 23">In the C-terminal section; belongs to the transpeptidase family.</text>
</comment>
<keyword evidence="17" id="KW-0511">Multifunctional enzyme</keyword>
<dbReference type="NCBIfam" id="TIGR02071">
    <property type="entry name" value="PBP_1b"/>
    <property type="match status" value="1"/>
</dbReference>
<evidence type="ECO:0000256" key="17">
    <source>
        <dbReference type="ARBA" id="ARBA00023268"/>
    </source>
</evidence>
<evidence type="ECO:0000256" key="18">
    <source>
        <dbReference type="ARBA" id="ARBA00023316"/>
    </source>
</evidence>
<name>A0YHU8_9GAMM</name>
<evidence type="ECO:0000256" key="6">
    <source>
        <dbReference type="ARBA" id="ARBA00018637"/>
    </source>
</evidence>
<reference evidence="28 29" key="1">
    <citation type="journal article" date="2010" name="J. Bacteriol.">
        <title>Genome sequence of the oligotrophic marine Gammaproteobacterium HTCC2143, isolated from the Oregon Coast.</title>
        <authorList>
            <person name="Oh H.M."/>
            <person name="Kang I."/>
            <person name="Ferriera S."/>
            <person name="Giovannoni S.J."/>
            <person name="Cho J.C."/>
        </authorList>
    </citation>
    <scope>NUCLEOTIDE SEQUENCE [LARGE SCALE GENOMIC DNA]</scope>
    <source>
        <strain evidence="28 29">HTCC2143</strain>
    </source>
</reference>
<comment type="catalytic activity">
    <reaction evidence="20">
        <text>Preferential cleavage: (Ac)2-L-Lys-D-Ala-|-D-Ala. Also transpeptidation of peptidyl-alanyl moieties that are N-acyl substituents of D-alanine.</text>
        <dbReference type="EC" id="3.4.16.4"/>
    </reaction>
</comment>
<dbReference type="GO" id="GO:0030288">
    <property type="term" value="C:outer membrane-bounded periplasmic space"/>
    <property type="evidence" value="ECO:0007669"/>
    <property type="project" value="TreeGrafter"/>
</dbReference>
<dbReference type="InterPro" id="IPR012338">
    <property type="entry name" value="Beta-lactam/transpept-like"/>
</dbReference>
<dbReference type="PANTHER" id="PTHR32282">
    <property type="entry name" value="BINDING PROTEIN TRANSPEPTIDASE, PUTATIVE-RELATED"/>
    <property type="match status" value="1"/>
</dbReference>
<dbReference type="EMBL" id="AAVT01000024">
    <property type="protein sequence ID" value="EAW29592.1"/>
    <property type="molecule type" value="Genomic_DNA"/>
</dbReference>
<dbReference type="eggNOG" id="COG0744">
    <property type="taxonomic scope" value="Bacteria"/>
</dbReference>
<keyword evidence="16" id="KW-0046">Antibiotic resistance</keyword>
<dbReference type="InterPro" id="IPR001460">
    <property type="entry name" value="PCN-bd_Tpept"/>
</dbReference>
<dbReference type="GO" id="GO:0009252">
    <property type="term" value="P:peptidoglycan biosynthetic process"/>
    <property type="evidence" value="ECO:0007669"/>
    <property type="project" value="UniProtKB-UniRule"/>
</dbReference>
<dbReference type="GO" id="GO:0008360">
    <property type="term" value="P:regulation of cell shape"/>
    <property type="evidence" value="ECO:0007669"/>
    <property type="project" value="UniProtKB-UniRule"/>
</dbReference>
<feature type="active site" description="Proton donor; for transglycosylase activity" evidence="24">
    <location>
        <position position="161"/>
    </location>
</feature>
<evidence type="ECO:0000256" key="5">
    <source>
        <dbReference type="ARBA" id="ARBA00007739"/>
    </source>
</evidence>
<dbReference type="GO" id="GO:0006508">
    <property type="term" value="P:proteolysis"/>
    <property type="evidence" value="ECO:0007669"/>
    <property type="project" value="UniProtKB-KW"/>
</dbReference>
<comment type="caution">
    <text evidence="28">The sequence shown here is derived from an EMBL/GenBank/DDBJ whole genome shotgun (WGS) entry which is preliminary data.</text>
</comment>
<evidence type="ECO:0000256" key="12">
    <source>
        <dbReference type="ARBA" id="ARBA00022801"/>
    </source>
</evidence>
<feature type="domain" description="Glycosyl transferase family 51" evidence="26">
    <location>
        <begin position="136"/>
        <end position="308"/>
    </location>
</feature>
<keyword evidence="13 23" id="KW-0133">Cell shape</keyword>
<evidence type="ECO:0000256" key="1">
    <source>
        <dbReference type="ARBA" id="ARBA00002624"/>
    </source>
</evidence>
<feature type="active site" description="Acyl-ester intermediate; for transpeptidase activity" evidence="24">
    <location>
        <position position="433"/>
    </location>
</feature>
<evidence type="ECO:0000256" key="3">
    <source>
        <dbReference type="ARBA" id="ARBA00004752"/>
    </source>
</evidence>
<evidence type="ECO:0000256" key="10">
    <source>
        <dbReference type="ARBA" id="ARBA00022676"/>
    </source>
</evidence>
<dbReference type="SUPFAM" id="SSF53955">
    <property type="entry name" value="Lysozyme-like"/>
    <property type="match status" value="1"/>
</dbReference>
<dbReference type="GO" id="GO:0009002">
    <property type="term" value="F:serine-type D-Ala-D-Ala carboxypeptidase activity"/>
    <property type="evidence" value="ECO:0007669"/>
    <property type="project" value="UniProtKB-EC"/>
</dbReference>
<protein>
    <recommendedName>
        <fullName evidence="6 22">Penicillin-binding protein 1B</fullName>
        <shortName evidence="23">PBP-1b</shortName>
        <shortName evidence="23">PBP1b</shortName>
    </recommendedName>
    <alternativeName>
        <fullName evidence="19 23">Murein polymerase</fullName>
    </alternativeName>
</protein>
<keyword evidence="18 23" id="KW-0961">Cell wall biogenesis/degradation</keyword>
<dbReference type="InterPro" id="IPR011813">
    <property type="entry name" value="PBP_1b"/>
</dbReference>
<organism evidence="28 29">
    <name type="scientific">marine gamma proteobacterium HTCC2143</name>
    <dbReference type="NCBI Taxonomy" id="247633"/>
    <lineage>
        <taxon>Bacteria</taxon>
        <taxon>Pseudomonadati</taxon>
        <taxon>Pseudomonadota</taxon>
        <taxon>Gammaproteobacteria</taxon>
        <taxon>Cellvibrionales</taxon>
        <taxon>Spongiibacteraceae</taxon>
        <taxon>BD1-7 clade</taxon>
    </lineage>
</organism>
<evidence type="ECO:0000256" key="16">
    <source>
        <dbReference type="ARBA" id="ARBA00023251"/>
    </source>
</evidence>
<evidence type="ECO:0000259" key="27">
    <source>
        <dbReference type="Pfam" id="PF14814"/>
    </source>
</evidence>
<proteinExistence type="inferred from homology"/>
<dbReference type="InterPro" id="IPR001264">
    <property type="entry name" value="Glyco_trans_51"/>
</dbReference>
<keyword evidence="8" id="KW-0121">Carboxypeptidase</keyword>
<keyword evidence="14 23" id="KW-0573">Peptidoglycan synthesis</keyword>
<evidence type="ECO:0000256" key="21">
    <source>
        <dbReference type="ARBA" id="ARBA00049902"/>
    </source>
</evidence>
<keyword evidence="12" id="KW-0378">Hydrolase</keyword>
<sequence>MIIALSVLLLGSLAYLDAKVRYSLNDRQWQLPARVYARVLSLYPGKLIAADDLQRELQHLGYRTASDWQQPGTVKRQGGDFWIHSRGFNANGAVNNAQRFTVRIVNNTVEKLQLPGSIDLERAALEPLEIGSIYPRHQEDRILVKLDEVPSSLTEILLLVEDRDFYQHFGISPRSIARALVTNVKAGRTLQGGSTITQQLVKNVFLTADRSLWRKGLEAVMSVLVEVHFSKEKILESYLNEVYLGQEGAKAIHGFALASRHYFNRPLEELNAAQIALMVGMVKGPSYFHPWRNPQRAKQRRNLVLSVMAEHQLITPQQSTQFKQQSLGLVKSNAREFVFPAYLDLVRRQLRRDYNAQSLQTEGMKIFTAFDPIAQHHAEVSVAAVLSAQPESLQGAMVVTNVSSGDVVAVVGGRKMRYAGFNRALDAVRPIGSLIKPAVYLAALQQSHRYSLATRISDAPVEVAGRDGTIWRPRNFDRKNHGSPLLHSALANSYNQATARLGMDIGLSEVISMVEQLGVKRPISALPSMLLGAVGLSPFEVAAMYQTIASAGVYSPLRSIVDITDKDDVVLARYPVVRKVAVEKPLMHLLHYSMLEVVQEGTGKSVYQTLPADYLVAGKTGTTNDLRDSWFAGFAGDYLSVVWLGRDDNGGAGLTGSSGALKVWRKFFEAISYQPLDFSVPAGIAYHWIDSQSGLLSREVCEGARYMPFLQGTAPTERSSCRATLPGVLQWFKNLF</sequence>
<evidence type="ECO:0000256" key="11">
    <source>
        <dbReference type="ARBA" id="ARBA00022679"/>
    </source>
</evidence>